<name>A0ABP6NMC5_9ACTN</name>
<evidence type="ECO:0000313" key="3">
    <source>
        <dbReference type="Proteomes" id="UP001500320"/>
    </source>
</evidence>
<evidence type="ECO:0000313" key="2">
    <source>
        <dbReference type="EMBL" id="GAA3153100.1"/>
    </source>
</evidence>
<evidence type="ECO:0000256" key="1">
    <source>
        <dbReference type="SAM" id="SignalP"/>
    </source>
</evidence>
<proteinExistence type="predicted"/>
<protein>
    <submittedName>
        <fullName evidence="2">Uncharacterized protein</fullName>
    </submittedName>
</protein>
<accession>A0ABP6NMC5</accession>
<dbReference type="PROSITE" id="PS51318">
    <property type="entry name" value="TAT"/>
    <property type="match status" value="1"/>
</dbReference>
<dbReference type="RefSeq" id="WP_344863552.1">
    <property type="nucleotide sequence ID" value="NZ_BAAAUT010000045.1"/>
</dbReference>
<keyword evidence="1" id="KW-0732">Signal</keyword>
<sequence>MHRSIRRLLGLTAACGALAAGGAAALTAAAEATAPAAAAAAGFRADPPERWGPVYSRYHEGSRAYAVGRYLVDEEHGDRFVVDARLYDKGSPSWLCAHLEVKFEGDDLDRSYWARKCGSAGFARFSRAVTGFGVTHVSARVCYWDDETERKKYCGKWVYLYSGGEEEEEEE</sequence>
<comment type="caution">
    <text evidence="2">The sequence shown here is derived from an EMBL/GenBank/DDBJ whole genome shotgun (WGS) entry which is preliminary data.</text>
</comment>
<reference evidence="3" key="1">
    <citation type="journal article" date="2019" name="Int. J. Syst. Evol. Microbiol.">
        <title>The Global Catalogue of Microorganisms (GCM) 10K type strain sequencing project: providing services to taxonomists for standard genome sequencing and annotation.</title>
        <authorList>
            <consortium name="The Broad Institute Genomics Platform"/>
            <consortium name="The Broad Institute Genome Sequencing Center for Infectious Disease"/>
            <person name="Wu L."/>
            <person name="Ma J."/>
        </authorList>
    </citation>
    <scope>NUCLEOTIDE SEQUENCE [LARGE SCALE GENOMIC DNA]</scope>
    <source>
        <strain evidence="3">JCM 9373</strain>
    </source>
</reference>
<keyword evidence="3" id="KW-1185">Reference proteome</keyword>
<dbReference type="Proteomes" id="UP001500320">
    <property type="component" value="Unassembled WGS sequence"/>
</dbReference>
<dbReference type="InterPro" id="IPR006311">
    <property type="entry name" value="TAT_signal"/>
</dbReference>
<organism evidence="2 3">
    <name type="scientific">Planomonospora alba</name>
    <dbReference type="NCBI Taxonomy" id="161354"/>
    <lineage>
        <taxon>Bacteria</taxon>
        <taxon>Bacillati</taxon>
        <taxon>Actinomycetota</taxon>
        <taxon>Actinomycetes</taxon>
        <taxon>Streptosporangiales</taxon>
        <taxon>Streptosporangiaceae</taxon>
        <taxon>Planomonospora</taxon>
    </lineage>
</organism>
<dbReference type="EMBL" id="BAAAUT010000045">
    <property type="protein sequence ID" value="GAA3153100.1"/>
    <property type="molecule type" value="Genomic_DNA"/>
</dbReference>
<feature type="chain" id="PRO_5045437527" evidence="1">
    <location>
        <begin position="20"/>
        <end position="171"/>
    </location>
</feature>
<feature type="signal peptide" evidence="1">
    <location>
        <begin position="1"/>
        <end position="19"/>
    </location>
</feature>
<gene>
    <name evidence="2" type="ORF">GCM10010466_50110</name>
</gene>